<keyword evidence="1" id="KW-0805">Transcription regulation</keyword>
<reference evidence="8" key="2">
    <citation type="submission" date="2025-08" db="UniProtKB">
        <authorList>
            <consortium name="RefSeq"/>
        </authorList>
    </citation>
    <scope>IDENTIFICATION</scope>
    <source>
        <tissue evidence="8">Leaf</tissue>
    </source>
</reference>
<reference evidence="7" key="1">
    <citation type="journal article" date="2014" name="Nat. Commun.">
        <title>The emerging biofuel crop Camelina sativa retains a highly undifferentiated hexaploid genome structure.</title>
        <authorList>
            <person name="Kagale S."/>
            <person name="Koh C."/>
            <person name="Nixon J."/>
            <person name="Bollina V."/>
            <person name="Clarke W.E."/>
            <person name="Tuteja R."/>
            <person name="Spillane C."/>
            <person name="Robinson S.J."/>
            <person name="Links M.G."/>
            <person name="Clarke C."/>
            <person name="Higgins E.E."/>
            <person name="Huebert T."/>
            <person name="Sharpe A.G."/>
            <person name="Parkin I.A."/>
        </authorList>
    </citation>
    <scope>NUCLEOTIDE SEQUENCE [LARGE SCALE GENOMIC DNA]</scope>
    <source>
        <strain evidence="7">cv. DH55</strain>
    </source>
</reference>
<feature type="compositionally biased region" description="Acidic residues" evidence="5">
    <location>
        <begin position="335"/>
        <end position="344"/>
    </location>
</feature>
<name>A0ABM0VUP2_CAMSA</name>
<dbReference type="Proteomes" id="UP000694864">
    <property type="component" value="Chromosome 2"/>
</dbReference>
<dbReference type="GeneID" id="104742089"/>
<protein>
    <submittedName>
        <fullName evidence="8">NAC domain-containing protein 82-like</fullName>
    </submittedName>
</protein>
<dbReference type="PROSITE" id="PS51005">
    <property type="entry name" value="NAC"/>
    <property type="match status" value="1"/>
</dbReference>
<feature type="domain" description="NAC" evidence="6">
    <location>
        <begin position="6"/>
        <end position="156"/>
    </location>
</feature>
<feature type="region of interest" description="Disordered" evidence="5">
    <location>
        <begin position="335"/>
        <end position="367"/>
    </location>
</feature>
<keyword evidence="2" id="KW-0238">DNA-binding</keyword>
<keyword evidence="3" id="KW-0804">Transcription</keyword>
<keyword evidence="7" id="KW-1185">Reference proteome</keyword>
<sequence length="367" mass="40702">MVKTNLAPGFRFHPTDVELVRYYLKRKVLGKKFQVDAIAEIDIYKFEPPDLPEKSCLGTGDLKWYFFCPREKKYPKGGKANRSTECGYWKTTGRDRDVLYNNQVVGKIRTLVYHFGKTPRGDRTDWVIHEYRLEDQVLAQKNVPQDSYVLCVLFKKNGLGPRHGSQYGAPYKDEDWSGDEEEDTQHLVAAVPSAVNAGPGPGPGPGPCKETSLVATTSQSHAVKDCLTAGVISESCVSDVPPLTATVLPPLTSDVVGYAPMSSTPLLEVPQVPHDDDDELNSMLDLFSVVNEECLLFDDLDYQNEVRDEPGVYVNEEEAPVVLGDGNFSGMFDLSDEQVMEMEDLIQPPSPPPPPDTQASNPDESRS</sequence>
<evidence type="ECO:0000256" key="1">
    <source>
        <dbReference type="ARBA" id="ARBA00023015"/>
    </source>
</evidence>
<dbReference type="InterPro" id="IPR036093">
    <property type="entry name" value="NAC_dom_sf"/>
</dbReference>
<evidence type="ECO:0000259" key="6">
    <source>
        <dbReference type="PROSITE" id="PS51005"/>
    </source>
</evidence>
<gene>
    <name evidence="8" type="primary">LOC104742089</name>
</gene>
<evidence type="ECO:0000256" key="2">
    <source>
        <dbReference type="ARBA" id="ARBA00023125"/>
    </source>
</evidence>
<accession>A0ABM0VUP2</accession>
<dbReference type="RefSeq" id="XP_010461360.1">
    <property type="nucleotide sequence ID" value="XM_010463058.2"/>
</dbReference>
<keyword evidence="4" id="KW-0539">Nucleus</keyword>
<dbReference type="SUPFAM" id="SSF101941">
    <property type="entry name" value="NAC domain"/>
    <property type="match status" value="1"/>
</dbReference>
<evidence type="ECO:0000313" key="8">
    <source>
        <dbReference type="RefSeq" id="XP_010461360.1"/>
    </source>
</evidence>
<feature type="region of interest" description="Disordered" evidence="5">
    <location>
        <begin position="164"/>
        <end position="184"/>
    </location>
</feature>
<evidence type="ECO:0000313" key="7">
    <source>
        <dbReference type="Proteomes" id="UP000694864"/>
    </source>
</evidence>
<evidence type="ECO:0000256" key="4">
    <source>
        <dbReference type="ARBA" id="ARBA00023242"/>
    </source>
</evidence>
<evidence type="ECO:0000256" key="5">
    <source>
        <dbReference type="SAM" id="MobiDB-lite"/>
    </source>
</evidence>
<evidence type="ECO:0000256" key="3">
    <source>
        <dbReference type="ARBA" id="ARBA00023163"/>
    </source>
</evidence>
<proteinExistence type="predicted"/>
<dbReference type="Pfam" id="PF02365">
    <property type="entry name" value="NAM"/>
    <property type="match status" value="1"/>
</dbReference>
<dbReference type="InterPro" id="IPR003441">
    <property type="entry name" value="NAC-dom"/>
</dbReference>
<feature type="region of interest" description="Disordered" evidence="5">
    <location>
        <begin position="193"/>
        <end position="212"/>
    </location>
</feature>
<organism evidence="7 8">
    <name type="scientific">Camelina sativa</name>
    <name type="common">False flax</name>
    <name type="synonym">Myagrum sativum</name>
    <dbReference type="NCBI Taxonomy" id="90675"/>
    <lineage>
        <taxon>Eukaryota</taxon>
        <taxon>Viridiplantae</taxon>
        <taxon>Streptophyta</taxon>
        <taxon>Embryophyta</taxon>
        <taxon>Tracheophyta</taxon>
        <taxon>Spermatophyta</taxon>
        <taxon>Magnoliopsida</taxon>
        <taxon>eudicotyledons</taxon>
        <taxon>Gunneridae</taxon>
        <taxon>Pentapetalae</taxon>
        <taxon>rosids</taxon>
        <taxon>malvids</taxon>
        <taxon>Brassicales</taxon>
        <taxon>Brassicaceae</taxon>
        <taxon>Camelineae</taxon>
        <taxon>Camelina</taxon>
    </lineage>
</organism>
<feature type="compositionally biased region" description="Polar residues" evidence="5">
    <location>
        <begin position="357"/>
        <end position="367"/>
    </location>
</feature>
<dbReference type="PANTHER" id="PTHR31744:SF210">
    <property type="entry name" value="NAC DOMAIN-CONTAINING PROTEIN 86-LIKE"/>
    <property type="match status" value="1"/>
</dbReference>
<dbReference type="Gene3D" id="2.170.150.80">
    <property type="entry name" value="NAC domain"/>
    <property type="match status" value="1"/>
</dbReference>
<dbReference type="PANTHER" id="PTHR31744">
    <property type="entry name" value="PROTEIN CUP-SHAPED COTYLEDON 2-RELATED"/>
    <property type="match status" value="1"/>
</dbReference>